<dbReference type="Pfam" id="PF05685">
    <property type="entry name" value="Uma2"/>
    <property type="match status" value="1"/>
</dbReference>
<dbReference type="InterPro" id="IPR008538">
    <property type="entry name" value="Uma2"/>
</dbReference>
<dbReference type="Gene3D" id="3.90.1570.10">
    <property type="entry name" value="tt1808, chain A"/>
    <property type="match status" value="1"/>
</dbReference>
<evidence type="ECO:0000313" key="3">
    <source>
        <dbReference type="Proteomes" id="UP000253426"/>
    </source>
</evidence>
<reference evidence="2 3" key="1">
    <citation type="submission" date="2018-06" db="EMBL/GenBank/DDBJ databases">
        <title>Genomic Encyclopedia of Type Strains, Phase IV (KMG-IV): sequencing the most valuable type-strain genomes for metagenomic binning, comparative biology and taxonomic classification.</title>
        <authorList>
            <person name="Goeker M."/>
        </authorList>
    </citation>
    <scope>NUCLEOTIDE SEQUENCE [LARGE SCALE GENOMIC DNA]</scope>
    <source>
        <strain evidence="2 3">DSM 25532</strain>
    </source>
</reference>
<accession>A0A366HSI6</accession>
<protein>
    <submittedName>
        <fullName evidence="2">Putative restriction endonuclease</fullName>
    </submittedName>
</protein>
<gene>
    <name evidence="2" type="ORF">DES53_102605</name>
</gene>
<dbReference type="InterPro" id="IPR011335">
    <property type="entry name" value="Restrct_endonuc-II-like"/>
</dbReference>
<keyword evidence="2" id="KW-0255">Endonuclease</keyword>
<dbReference type="InterPro" id="IPR012296">
    <property type="entry name" value="Nuclease_put_TT1808"/>
</dbReference>
<dbReference type="GO" id="GO:0004519">
    <property type="term" value="F:endonuclease activity"/>
    <property type="evidence" value="ECO:0007669"/>
    <property type="project" value="UniProtKB-KW"/>
</dbReference>
<dbReference type="SUPFAM" id="SSF52980">
    <property type="entry name" value="Restriction endonuclease-like"/>
    <property type="match status" value="1"/>
</dbReference>
<name>A0A366HSI6_9BACT</name>
<comment type="caution">
    <text evidence="2">The sequence shown here is derived from an EMBL/GenBank/DDBJ whole genome shotgun (WGS) entry which is preliminary data.</text>
</comment>
<dbReference type="Proteomes" id="UP000253426">
    <property type="component" value="Unassembled WGS sequence"/>
</dbReference>
<organism evidence="2 3">
    <name type="scientific">Roseimicrobium gellanilyticum</name>
    <dbReference type="NCBI Taxonomy" id="748857"/>
    <lineage>
        <taxon>Bacteria</taxon>
        <taxon>Pseudomonadati</taxon>
        <taxon>Verrucomicrobiota</taxon>
        <taxon>Verrucomicrobiia</taxon>
        <taxon>Verrucomicrobiales</taxon>
        <taxon>Verrucomicrobiaceae</taxon>
        <taxon>Roseimicrobium</taxon>
    </lineage>
</organism>
<evidence type="ECO:0000313" key="2">
    <source>
        <dbReference type="EMBL" id="RBP46219.1"/>
    </source>
</evidence>
<evidence type="ECO:0000259" key="1">
    <source>
        <dbReference type="Pfam" id="PF05685"/>
    </source>
</evidence>
<dbReference type="AlphaFoldDB" id="A0A366HSI6"/>
<sequence length="179" mass="20383">MLDLDIMQAATLADVAMCVNHYRMSTLGLFVCVHAQVRLGDAVFVPGLVAQVNQGKFKQCDPGDYDYFSGPPNFVFDVCHEEQRPEIERRRRAFEASGVIEYVLWNATENQPVWLRLVEGKLIEVPMNDGDIIESAALPGMRFPVTAFKARDWWSIMAATSYGITRQQHHDFMATIWKK</sequence>
<keyword evidence="3" id="KW-1185">Reference proteome</keyword>
<dbReference type="EMBL" id="QNRR01000002">
    <property type="protein sequence ID" value="RBP46219.1"/>
    <property type="molecule type" value="Genomic_DNA"/>
</dbReference>
<feature type="domain" description="Putative restriction endonuclease" evidence="1">
    <location>
        <begin position="20"/>
        <end position="145"/>
    </location>
</feature>
<keyword evidence="2" id="KW-0540">Nuclease</keyword>
<proteinExistence type="predicted"/>
<keyword evidence="2" id="KW-0378">Hydrolase</keyword>